<dbReference type="Gene3D" id="2.10.110.10">
    <property type="entry name" value="Cysteine Rich Protein"/>
    <property type="match status" value="2"/>
</dbReference>
<keyword evidence="2" id="KW-0677">Repeat</keyword>
<feature type="compositionally biased region" description="Low complexity" evidence="6">
    <location>
        <begin position="207"/>
        <end position="228"/>
    </location>
</feature>
<proteinExistence type="predicted"/>
<gene>
    <name evidence="9" type="ORF">PSTG_09825</name>
</gene>
<feature type="compositionally biased region" description="Polar residues" evidence="6">
    <location>
        <begin position="529"/>
        <end position="542"/>
    </location>
</feature>
<dbReference type="PROSITE" id="PS50023">
    <property type="entry name" value="LIM_DOMAIN_2"/>
    <property type="match status" value="1"/>
</dbReference>
<dbReference type="CDD" id="cd08368">
    <property type="entry name" value="LIM"/>
    <property type="match status" value="1"/>
</dbReference>
<feature type="compositionally biased region" description="Basic and acidic residues" evidence="6">
    <location>
        <begin position="343"/>
        <end position="362"/>
    </location>
</feature>
<accession>A0A0L0VC04</accession>
<dbReference type="SMART" id="SM00132">
    <property type="entry name" value="LIM"/>
    <property type="match status" value="1"/>
</dbReference>
<dbReference type="EMBL" id="AJIL01000076">
    <property type="protein sequence ID" value="KNE96842.1"/>
    <property type="molecule type" value="Genomic_DNA"/>
</dbReference>
<feature type="domain" description="LIM zinc-binding" evidence="8">
    <location>
        <begin position="591"/>
        <end position="654"/>
    </location>
</feature>
<dbReference type="GO" id="GO:0046872">
    <property type="term" value="F:metal ion binding"/>
    <property type="evidence" value="ECO:0007669"/>
    <property type="project" value="UniProtKB-KW"/>
</dbReference>
<feature type="region of interest" description="Disordered" evidence="6">
    <location>
        <begin position="69"/>
        <end position="549"/>
    </location>
</feature>
<dbReference type="PROSITE" id="PS00478">
    <property type="entry name" value="LIM_DOMAIN_1"/>
    <property type="match status" value="1"/>
</dbReference>
<feature type="region of interest" description="Disordered" evidence="6">
    <location>
        <begin position="741"/>
        <end position="802"/>
    </location>
</feature>
<dbReference type="PANTHER" id="PTHR24205">
    <property type="entry name" value="FOUR AND A HALF LIM DOMAINS PROTEIN"/>
    <property type="match status" value="1"/>
</dbReference>
<keyword evidence="7" id="KW-0732">Signal</keyword>
<keyword evidence="10" id="KW-1185">Reference proteome</keyword>
<dbReference type="STRING" id="1165861.A0A0L0VC04"/>
<feature type="compositionally biased region" description="Low complexity" evidence="6">
    <location>
        <begin position="511"/>
        <end position="523"/>
    </location>
</feature>
<evidence type="ECO:0000256" key="1">
    <source>
        <dbReference type="ARBA" id="ARBA00022723"/>
    </source>
</evidence>
<dbReference type="SUPFAM" id="SSF57716">
    <property type="entry name" value="Glucocorticoid receptor-like (DNA-binding domain)"/>
    <property type="match status" value="2"/>
</dbReference>
<evidence type="ECO:0000256" key="4">
    <source>
        <dbReference type="ARBA" id="ARBA00023038"/>
    </source>
</evidence>
<evidence type="ECO:0000256" key="5">
    <source>
        <dbReference type="PROSITE-ProRule" id="PRU00125"/>
    </source>
</evidence>
<reference evidence="10" key="1">
    <citation type="submission" date="2014-03" db="EMBL/GenBank/DDBJ databases">
        <title>The Genome Sequence of Puccinia striiformis f. sp. tritici PST-78.</title>
        <authorList>
            <consortium name="The Broad Institute Genome Sequencing Platform"/>
            <person name="Cuomo C."/>
            <person name="Hulbert S."/>
            <person name="Chen X."/>
            <person name="Walker B."/>
            <person name="Young S.K."/>
            <person name="Zeng Q."/>
            <person name="Gargeya S."/>
            <person name="Fitzgerald M."/>
            <person name="Haas B."/>
            <person name="Abouelleil A."/>
            <person name="Alvarado L."/>
            <person name="Arachchi H.M."/>
            <person name="Berlin A.M."/>
            <person name="Chapman S.B."/>
            <person name="Goldberg J."/>
            <person name="Griggs A."/>
            <person name="Gujja S."/>
            <person name="Hansen M."/>
            <person name="Howarth C."/>
            <person name="Imamovic A."/>
            <person name="Larimer J."/>
            <person name="McCowan C."/>
            <person name="Montmayeur A."/>
            <person name="Murphy C."/>
            <person name="Neiman D."/>
            <person name="Pearson M."/>
            <person name="Priest M."/>
            <person name="Roberts A."/>
            <person name="Saif S."/>
            <person name="Shea T."/>
            <person name="Sisk P."/>
            <person name="Sykes S."/>
            <person name="Wortman J."/>
            <person name="Nusbaum C."/>
            <person name="Birren B."/>
        </authorList>
    </citation>
    <scope>NUCLEOTIDE SEQUENCE [LARGE SCALE GENOMIC DNA]</scope>
    <source>
        <strain evidence="10">race PST-78</strain>
    </source>
</reference>
<feature type="compositionally biased region" description="Polar residues" evidence="6">
    <location>
        <begin position="245"/>
        <end position="257"/>
    </location>
</feature>
<organism evidence="9 10">
    <name type="scientific">Puccinia striiformis f. sp. tritici PST-78</name>
    <dbReference type="NCBI Taxonomy" id="1165861"/>
    <lineage>
        <taxon>Eukaryota</taxon>
        <taxon>Fungi</taxon>
        <taxon>Dikarya</taxon>
        <taxon>Basidiomycota</taxon>
        <taxon>Pucciniomycotina</taxon>
        <taxon>Pucciniomycetes</taxon>
        <taxon>Pucciniales</taxon>
        <taxon>Pucciniaceae</taxon>
        <taxon>Puccinia</taxon>
    </lineage>
</organism>
<evidence type="ECO:0000256" key="7">
    <source>
        <dbReference type="SAM" id="SignalP"/>
    </source>
</evidence>
<feature type="compositionally biased region" description="Low complexity" evidence="6">
    <location>
        <begin position="125"/>
        <end position="172"/>
    </location>
</feature>
<keyword evidence="4 5" id="KW-0440">LIM domain</keyword>
<feature type="compositionally biased region" description="Basic and acidic residues" evidence="6">
    <location>
        <begin position="484"/>
        <end position="504"/>
    </location>
</feature>
<dbReference type="Proteomes" id="UP000054564">
    <property type="component" value="Unassembled WGS sequence"/>
</dbReference>
<feature type="compositionally biased region" description="Basic and acidic residues" evidence="6">
    <location>
        <begin position="315"/>
        <end position="330"/>
    </location>
</feature>
<feature type="compositionally biased region" description="Basic and acidic residues" evidence="6">
    <location>
        <begin position="446"/>
        <end position="472"/>
    </location>
</feature>
<evidence type="ECO:0000259" key="8">
    <source>
        <dbReference type="PROSITE" id="PS50023"/>
    </source>
</evidence>
<feature type="compositionally biased region" description="Basic and acidic residues" evidence="6">
    <location>
        <begin position="173"/>
        <end position="186"/>
    </location>
</feature>
<evidence type="ECO:0000313" key="9">
    <source>
        <dbReference type="EMBL" id="KNE96842.1"/>
    </source>
</evidence>
<feature type="compositionally biased region" description="Basic and acidic residues" evidence="6">
    <location>
        <begin position="757"/>
        <end position="767"/>
    </location>
</feature>
<keyword evidence="3 5" id="KW-0862">Zinc</keyword>
<dbReference type="Pfam" id="PF00412">
    <property type="entry name" value="LIM"/>
    <property type="match status" value="1"/>
</dbReference>
<sequence>MALGFFTAPALPSLWGYGQAATTSDPASETKPRPESMSAGAIIKCSDCGGDVVLAQLGEHVCTPSAQLPSISEDEQVESDNHSIPAKPPELDKTTKTTHIAPSTKDVPINHTPPASKSFLPIGQSTNSTSSPSTTSTSSHSTGSITSLSTSSASQSTTLTSHKSSTSTSSLDSLKEKLLNSIRPDHQAPQSSSLSSNSDKMTHKSKNNSSSEYSFSNSDTSSSSNSSSGRVPFFERYAQLMPKTADSQGKTHYNSAEQETDDMAFSSKKALTPITSPEPSPLQSSYVSAQLSQPKLPTSKSMPFSNLAALGVASQRREALSRSTKEDRKLPNSTSAASGLDRLIAREHEDLPRNEHVHDLRNSRGNQPETRPLAPVSKTSSRRAEYEQLARSGSRRPDYEEETPQNVPEHSQRNPRALQTEPRPRIRTNEPSASGLEDLMGDLMAEMEKKAERTSEEYQKKSRPPVVDKIRVAETTPRGPSPGRFKEQHYDAETPRPYTDDTPKHHARQASDPSSHSPTPSSPGIRPSDSISQLGYTRSPSPKLTRPLRLPVEDSGKICQRCMEAPIRHIKNPKTDESRFCSACYAELYLPKCRKCTKPIERGAVTDRVGKVLGKYHASCFNCFQCNAPFPNGEFYVWERRPVCSKHYHRLAGTTCCNQACGRGIEGPCVSLFLDSAQTGSVVSDDSSASNPISNSSRRKLYHPEHFSCSRMGCPTSLHEFHFVVNKLPWCERHALQEEDNLPRSAGHHHPPTPSSRDGRTHQDHHPPPPHSRLPCDPRTPLPLPARRMERRRTIIQNVRNR</sequence>
<name>A0A0L0VC04_9BASI</name>
<feature type="chain" id="PRO_5005549734" description="LIM zinc-binding domain-containing protein" evidence="7">
    <location>
        <begin position="21"/>
        <end position="802"/>
    </location>
</feature>
<evidence type="ECO:0000256" key="3">
    <source>
        <dbReference type="ARBA" id="ARBA00022833"/>
    </source>
</evidence>
<dbReference type="GO" id="GO:0030695">
    <property type="term" value="F:GTPase regulator activity"/>
    <property type="evidence" value="ECO:0007669"/>
    <property type="project" value="UniProtKB-ARBA"/>
</dbReference>
<dbReference type="GO" id="GO:0003712">
    <property type="term" value="F:transcription coregulator activity"/>
    <property type="evidence" value="ECO:0007669"/>
    <property type="project" value="TreeGrafter"/>
</dbReference>
<dbReference type="PANTHER" id="PTHR24205:SF16">
    <property type="entry name" value="GH01042P-RELATED"/>
    <property type="match status" value="1"/>
</dbReference>
<feature type="compositionally biased region" description="Polar residues" evidence="6">
    <location>
        <begin position="273"/>
        <end position="304"/>
    </location>
</feature>
<evidence type="ECO:0000256" key="6">
    <source>
        <dbReference type="SAM" id="MobiDB-lite"/>
    </source>
</evidence>
<keyword evidence="1 5" id="KW-0479">Metal-binding</keyword>
<comment type="caution">
    <text evidence="9">The sequence shown here is derived from an EMBL/GenBank/DDBJ whole genome shotgun (WGS) entry which is preliminary data.</text>
</comment>
<dbReference type="InterPro" id="IPR001781">
    <property type="entry name" value="Znf_LIM"/>
</dbReference>
<evidence type="ECO:0000313" key="10">
    <source>
        <dbReference type="Proteomes" id="UP000054564"/>
    </source>
</evidence>
<dbReference type="GO" id="GO:0005634">
    <property type="term" value="C:nucleus"/>
    <property type="evidence" value="ECO:0007669"/>
    <property type="project" value="TreeGrafter"/>
</dbReference>
<feature type="signal peptide" evidence="7">
    <location>
        <begin position="1"/>
        <end position="20"/>
    </location>
</feature>
<dbReference type="AlphaFoldDB" id="A0A0L0VC04"/>
<dbReference type="OrthoDB" id="1112565at2759"/>
<evidence type="ECO:0000256" key="2">
    <source>
        <dbReference type="ARBA" id="ARBA00022737"/>
    </source>
</evidence>
<protein>
    <recommendedName>
        <fullName evidence="8">LIM zinc-binding domain-containing protein</fullName>
    </recommendedName>
</protein>